<keyword evidence="2" id="KW-0067">ATP-binding</keyword>
<protein>
    <submittedName>
        <fullName evidence="9">Sigma-54-dependent transcriptional regulator</fullName>
    </submittedName>
</protein>
<keyword evidence="3" id="KW-0805">Transcription regulation</keyword>
<dbReference type="InterPro" id="IPR025943">
    <property type="entry name" value="Sigma_54_int_dom_ATP-bd_2"/>
</dbReference>
<sequence length="471" mass="51280">MATLLVIEDEPALAKNMARYFQQLNHTVEIAHDGPSGIQAAQRLMPDVAIVDYQLPGLDGLEVIRALRRNDEQVRAVMVSGHASVSIAVDAMKAGSFDLLTKPVSLNNLRAVVDRALAETGSLRVLDYYQRREADASGLDLLAGESVPMRALRELVRAIASHEPADHSPVPPILILGETGSGKELVARACHFASLRGAGAFVEINCAALPPQLLEGELFGYEKGAFTDAQARKIGLIEAADGGTLLLDEIGELDLALQAKLLRVLENLRVRRLGALQDRQVNVRIIAATNRDLDALVQAGKFRSDLLYRLRVFQINIPPLRARGDDVWLLAQRFVSQLARRYGKPAPQLDASAEAALRQHSWPGNVRELRNLIERSVLLCQGESISSSDLALTATPAAIVSPLPVAAGPAGLAQLDELERAYLVRALTQTGWNVAGAARKLDISRDTLRYRMDKHGLERPPEPESEHGALR</sequence>
<dbReference type="Pfam" id="PF00158">
    <property type="entry name" value="Sigma54_activat"/>
    <property type="match status" value="1"/>
</dbReference>
<dbReference type="Proteomes" id="UP001596084">
    <property type="component" value="Unassembled WGS sequence"/>
</dbReference>
<feature type="domain" description="Response regulatory" evidence="8">
    <location>
        <begin position="3"/>
        <end position="117"/>
    </location>
</feature>
<dbReference type="InterPro" id="IPR003593">
    <property type="entry name" value="AAA+_ATPase"/>
</dbReference>
<dbReference type="Gene3D" id="1.10.8.60">
    <property type="match status" value="1"/>
</dbReference>
<evidence type="ECO:0000259" key="7">
    <source>
        <dbReference type="PROSITE" id="PS50045"/>
    </source>
</evidence>
<dbReference type="InterPro" id="IPR002078">
    <property type="entry name" value="Sigma_54_int"/>
</dbReference>
<dbReference type="PROSITE" id="PS00688">
    <property type="entry name" value="SIGMA54_INTERACT_3"/>
    <property type="match status" value="1"/>
</dbReference>
<dbReference type="InterPro" id="IPR025662">
    <property type="entry name" value="Sigma_54_int_dom_ATP-bd_1"/>
</dbReference>
<evidence type="ECO:0000256" key="5">
    <source>
        <dbReference type="ARBA" id="ARBA00023163"/>
    </source>
</evidence>
<dbReference type="PANTHER" id="PTHR32071">
    <property type="entry name" value="TRANSCRIPTIONAL REGULATORY PROTEIN"/>
    <property type="match status" value="1"/>
</dbReference>
<dbReference type="InterPro" id="IPR027417">
    <property type="entry name" value="P-loop_NTPase"/>
</dbReference>
<dbReference type="PROSITE" id="PS50110">
    <property type="entry name" value="RESPONSE_REGULATORY"/>
    <property type="match status" value="1"/>
</dbReference>
<dbReference type="PANTHER" id="PTHR32071:SF57">
    <property type="entry name" value="C4-DICARBOXYLATE TRANSPORT TRANSCRIPTIONAL REGULATORY PROTEIN DCTD"/>
    <property type="match status" value="1"/>
</dbReference>
<dbReference type="PROSITE" id="PS00676">
    <property type="entry name" value="SIGMA54_INTERACT_2"/>
    <property type="match status" value="1"/>
</dbReference>
<dbReference type="InterPro" id="IPR002197">
    <property type="entry name" value="HTH_Fis"/>
</dbReference>
<evidence type="ECO:0000256" key="3">
    <source>
        <dbReference type="ARBA" id="ARBA00023015"/>
    </source>
</evidence>
<reference evidence="10" key="1">
    <citation type="journal article" date="2019" name="Int. J. Syst. Evol. Microbiol.">
        <title>The Global Catalogue of Microorganisms (GCM) 10K type strain sequencing project: providing services to taxonomists for standard genome sequencing and annotation.</title>
        <authorList>
            <consortium name="The Broad Institute Genomics Platform"/>
            <consortium name="The Broad Institute Genome Sequencing Center for Infectious Disease"/>
            <person name="Wu L."/>
            <person name="Ma J."/>
        </authorList>
    </citation>
    <scope>NUCLEOTIDE SEQUENCE [LARGE SCALE GENOMIC DNA]</scope>
    <source>
        <strain evidence="10">CGMCC 4.7277</strain>
    </source>
</reference>
<dbReference type="InterPro" id="IPR009057">
    <property type="entry name" value="Homeodomain-like_sf"/>
</dbReference>
<gene>
    <name evidence="9" type="ORF">ACFPP7_03830</name>
</gene>
<dbReference type="PROSITE" id="PS00675">
    <property type="entry name" value="SIGMA54_INTERACT_1"/>
    <property type="match status" value="1"/>
</dbReference>
<comment type="caution">
    <text evidence="9">The sequence shown here is derived from an EMBL/GenBank/DDBJ whole genome shotgun (WGS) entry which is preliminary data.</text>
</comment>
<dbReference type="CDD" id="cd00009">
    <property type="entry name" value="AAA"/>
    <property type="match status" value="1"/>
</dbReference>
<evidence type="ECO:0000259" key="8">
    <source>
        <dbReference type="PROSITE" id="PS50110"/>
    </source>
</evidence>
<dbReference type="Gene3D" id="1.10.10.60">
    <property type="entry name" value="Homeodomain-like"/>
    <property type="match status" value="1"/>
</dbReference>
<evidence type="ECO:0000313" key="10">
    <source>
        <dbReference type="Proteomes" id="UP001596084"/>
    </source>
</evidence>
<dbReference type="SMART" id="SM00448">
    <property type="entry name" value="REC"/>
    <property type="match status" value="1"/>
</dbReference>
<feature type="modified residue" description="4-aspartylphosphate" evidence="6">
    <location>
        <position position="52"/>
    </location>
</feature>
<keyword evidence="10" id="KW-1185">Reference proteome</keyword>
<dbReference type="SUPFAM" id="SSF52540">
    <property type="entry name" value="P-loop containing nucleoside triphosphate hydrolases"/>
    <property type="match status" value="1"/>
</dbReference>
<keyword evidence="1" id="KW-0547">Nucleotide-binding</keyword>
<organism evidence="9 10">
    <name type="scientific">Polaromonas jejuensis</name>
    <dbReference type="NCBI Taxonomy" id="457502"/>
    <lineage>
        <taxon>Bacteria</taxon>
        <taxon>Pseudomonadati</taxon>
        <taxon>Pseudomonadota</taxon>
        <taxon>Betaproteobacteria</taxon>
        <taxon>Burkholderiales</taxon>
        <taxon>Comamonadaceae</taxon>
        <taxon>Polaromonas</taxon>
    </lineage>
</organism>
<evidence type="ECO:0000256" key="6">
    <source>
        <dbReference type="PROSITE-ProRule" id="PRU00169"/>
    </source>
</evidence>
<feature type="domain" description="Sigma-54 factor interaction" evidence="7">
    <location>
        <begin position="142"/>
        <end position="378"/>
    </location>
</feature>
<evidence type="ECO:0000256" key="4">
    <source>
        <dbReference type="ARBA" id="ARBA00023125"/>
    </source>
</evidence>
<keyword evidence="6" id="KW-0597">Phosphoprotein</keyword>
<accession>A0ABW0Q636</accession>
<dbReference type="CDD" id="cd00156">
    <property type="entry name" value="REC"/>
    <property type="match status" value="1"/>
</dbReference>
<dbReference type="InterPro" id="IPR058031">
    <property type="entry name" value="AAA_lid_NorR"/>
</dbReference>
<keyword evidence="5" id="KW-0804">Transcription</keyword>
<dbReference type="InterPro" id="IPR025944">
    <property type="entry name" value="Sigma_54_int_dom_CS"/>
</dbReference>
<evidence type="ECO:0000256" key="2">
    <source>
        <dbReference type="ARBA" id="ARBA00022840"/>
    </source>
</evidence>
<dbReference type="InterPro" id="IPR011006">
    <property type="entry name" value="CheY-like_superfamily"/>
</dbReference>
<dbReference type="Gene3D" id="3.40.50.2300">
    <property type="match status" value="1"/>
</dbReference>
<name>A0ABW0Q636_9BURK</name>
<dbReference type="InterPro" id="IPR001789">
    <property type="entry name" value="Sig_transdc_resp-reg_receiver"/>
</dbReference>
<evidence type="ECO:0000256" key="1">
    <source>
        <dbReference type="ARBA" id="ARBA00022741"/>
    </source>
</evidence>
<dbReference type="SMART" id="SM00382">
    <property type="entry name" value="AAA"/>
    <property type="match status" value="1"/>
</dbReference>
<dbReference type="PRINTS" id="PR01590">
    <property type="entry name" value="HTHFIS"/>
</dbReference>
<keyword evidence="4" id="KW-0238">DNA-binding</keyword>
<dbReference type="Gene3D" id="3.40.50.300">
    <property type="entry name" value="P-loop containing nucleotide triphosphate hydrolases"/>
    <property type="match status" value="1"/>
</dbReference>
<evidence type="ECO:0000313" key="9">
    <source>
        <dbReference type="EMBL" id="MFC5520046.1"/>
    </source>
</evidence>
<proteinExistence type="predicted"/>
<dbReference type="Pfam" id="PF02954">
    <property type="entry name" value="HTH_8"/>
    <property type="match status" value="1"/>
</dbReference>
<dbReference type="PROSITE" id="PS50045">
    <property type="entry name" value="SIGMA54_INTERACT_4"/>
    <property type="match status" value="1"/>
</dbReference>
<dbReference type="SUPFAM" id="SSF46689">
    <property type="entry name" value="Homeodomain-like"/>
    <property type="match status" value="1"/>
</dbReference>
<dbReference type="Pfam" id="PF00072">
    <property type="entry name" value="Response_reg"/>
    <property type="match status" value="1"/>
</dbReference>
<dbReference type="SUPFAM" id="SSF52172">
    <property type="entry name" value="CheY-like"/>
    <property type="match status" value="1"/>
</dbReference>
<dbReference type="Pfam" id="PF25601">
    <property type="entry name" value="AAA_lid_14"/>
    <property type="match status" value="1"/>
</dbReference>
<dbReference type="EMBL" id="JBHSMX010000008">
    <property type="protein sequence ID" value="MFC5520046.1"/>
    <property type="molecule type" value="Genomic_DNA"/>
</dbReference>
<dbReference type="RefSeq" id="WP_068833858.1">
    <property type="nucleotide sequence ID" value="NZ_JBHSMX010000008.1"/>
</dbReference>